<evidence type="ECO:0000313" key="3">
    <source>
        <dbReference type="EMBL" id="MBU4632309.1"/>
    </source>
</evidence>
<keyword evidence="1" id="KW-0472">Membrane</keyword>
<feature type="transmembrane region" description="Helical" evidence="1">
    <location>
        <begin position="148"/>
        <end position="174"/>
    </location>
</feature>
<evidence type="ECO:0000259" key="2">
    <source>
        <dbReference type="Pfam" id="PF03992"/>
    </source>
</evidence>
<evidence type="ECO:0000256" key="1">
    <source>
        <dbReference type="SAM" id="Phobius"/>
    </source>
</evidence>
<dbReference type="Gene3D" id="3.30.70.100">
    <property type="match status" value="1"/>
</dbReference>
<name>A0AAJ0ZGV6_9PSED</name>
<keyword evidence="3" id="KW-0560">Oxidoreductase</keyword>
<dbReference type="InterPro" id="IPR007138">
    <property type="entry name" value="ABM_dom"/>
</dbReference>
<dbReference type="SUPFAM" id="SSF54909">
    <property type="entry name" value="Dimeric alpha+beta barrel"/>
    <property type="match status" value="1"/>
</dbReference>
<proteinExistence type="predicted"/>
<dbReference type="Pfam" id="PF03992">
    <property type="entry name" value="ABM"/>
    <property type="match status" value="1"/>
</dbReference>
<feature type="transmembrane region" description="Helical" evidence="1">
    <location>
        <begin position="124"/>
        <end position="142"/>
    </location>
</feature>
<evidence type="ECO:0000313" key="4">
    <source>
        <dbReference type="Proteomes" id="UP000787568"/>
    </source>
</evidence>
<keyword evidence="1" id="KW-0812">Transmembrane</keyword>
<keyword evidence="3" id="KW-0503">Monooxygenase</keyword>
<protein>
    <submittedName>
        <fullName evidence="3">Antibiotic biosynthesis monooxygenase</fullName>
    </submittedName>
</protein>
<dbReference type="AlphaFoldDB" id="A0AAJ0ZGV6"/>
<reference evidence="3" key="1">
    <citation type="submission" date="2020-12" db="EMBL/GenBank/DDBJ databases">
        <title>Generalized mutagenesis with transposon Tn5. A laboratory procedure for the identification of genes responsible for a bacterial phenotype and its regulation, illustrated with phenazine production in Pseudomonas chlororaphis.</title>
        <authorList>
            <person name="Muzio F."/>
            <person name="Sobrero P."/>
            <person name="Agaras B."/>
            <person name="Valverde C."/>
        </authorList>
    </citation>
    <scope>NUCLEOTIDE SEQUENCE</scope>
    <source>
        <strain evidence="3">SMMP3</strain>
    </source>
</reference>
<accession>A0AAJ0ZGV6</accession>
<dbReference type="Proteomes" id="UP000787568">
    <property type="component" value="Unassembled WGS sequence"/>
</dbReference>
<dbReference type="EMBL" id="JAEEFW010000001">
    <property type="protein sequence ID" value="MBU4632309.1"/>
    <property type="molecule type" value="Genomic_DNA"/>
</dbReference>
<dbReference type="InterPro" id="IPR011008">
    <property type="entry name" value="Dimeric_a/b-barrel"/>
</dbReference>
<dbReference type="RefSeq" id="WP_081361985.1">
    <property type="nucleotide sequence ID" value="NZ_AP014623.1"/>
</dbReference>
<dbReference type="PANTHER" id="PTHR40057">
    <property type="entry name" value="SLR1162 PROTEIN"/>
    <property type="match status" value="1"/>
</dbReference>
<gene>
    <name evidence="3" type="ORF">I8747_05705</name>
</gene>
<feature type="domain" description="ABM" evidence="2">
    <location>
        <begin position="10"/>
        <end position="83"/>
    </location>
</feature>
<organism evidence="3 4">
    <name type="scientific">Pseudomonas chlororaphis subsp. aurantiaca</name>
    <dbReference type="NCBI Taxonomy" id="86192"/>
    <lineage>
        <taxon>Bacteria</taxon>
        <taxon>Pseudomonadati</taxon>
        <taxon>Pseudomonadota</taxon>
        <taxon>Gammaproteobacteria</taxon>
        <taxon>Pseudomonadales</taxon>
        <taxon>Pseudomonadaceae</taxon>
        <taxon>Pseudomonas</taxon>
    </lineage>
</organism>
<dbReference type="PANTHER" id="PTHR40057:SF1">
    <property type="entry name" value="SLR1162 PROTEIN"/>
    <property type="match status" value="1"/>
</dbReference>
<dbReference type="InterPro" id="IPR038762">
    <property type="entry name" value="ABM_predict"/>
</dbReference>
<dbReference type="GO" id="GO:0004497">
    <property type="term" value="F:monooxygenase activity"/>
    <property type="evidence" value="ECO:0007669"/>
    <property type="project" value="UniProtKB-KW"/>
</dbReference>
<sequence length="192" mass="21722">MNLELSDGVVTLLVRHRVKAGQDQAYEAWLRRIIGTARSYPGHLGIDVVRGHSGGLALFTSVLRFASTEQLQHWLDSADRRNLVAEAQPMLADGDQTEINADREFWFTPNEAGTATPPPRWKQACVTFLVILPLSFLVPALWQPLFAWLPWFAGYIPANVLITLSIVLLVVYVFMPWVTRLFSRWLQPRTPA</sequence>
<keyword evidence="1" id="KW-1133">Transmembrane helix</keyword>
<comment type="caution">
    <text evidence="3">The sequence shown here is derived from an EMBL/GenBank/DDBJ whole genome shotgun (WGS) entry which is preliminary data.</text>
</comment>